<protein>
    <submittedName>
        <fullName evidence="7">PLP-dependent aminotransferase family protein</fullName>
    </submittedName>
</protein>
<dbReference type="InterPro" id="IPR015424">
    <property type="entry name" value="PyrdxlP-dep_Trfase"/>
</dbReference>
<accession>A0ABW5BK79</accession>
<dbReference type="SUPFAM" id="SSF53383">
    <property type="entry name" value="PLP-dependent transferases"/>
    <property type="match status" value="1"/>
</dbReference>
<dbReference type="Pfam" id="PF00155">
    <property type="entry name" value="Aminotran_1_2"/>
    <property type="match status" value="1"/>
</dbReference>
<dbReference type="CDD" id="cd00609">
    <property type="entry name" value="AAT_like"/>
    <property type="match status" value="1"/>
</dbReference>
<keyword evidence="7" id="KW-0808">Transferase</keyword>
<evidence type="ECO:0000256" key="1">
    <source>
        <dbReference type="ARBA" id="ARBA00005384"/>
    </source>
</evidence>
<evidence type="ECO:0000256" key="4">
    <source>
        <dbReference type="ARBA" id="ARBA00023125"/>
    </source>
</evidence>
<dbReference type="SMART" id="SM00345">
    <property type="entry name" value="HTH_GNTR"/>
    <property type="match status" value="1"/>
</dbReference>
<dbReference type="SUPFAM" id="SSF46785">
    <property type="entry name" value="Winged helix' DNA-binding domain"/>
    <property type="match status" value="1"/>
</dbReference>
<gene>
    <name evidence="7" type="ORF">ACFSKO_08095</name>
</gene>
<keyword evidence="3" id="KW-0805">Transcription regulation</keyword>
<dbReference type="PANTHER" id="PTHR46577">
    <property type="entry name" value="HTH-TYPE TRANSCRIPTIONAL REGULATORY PROTEIN GABR"/>
    <property type="match status" value="1"/>
</dbReference>
<feature type="domain" description="HTH gntR-type" evidence="6">
    <location>
        <begin position="16"/>
        <end position="84"/>
    </location>
</feature>
<dbReference type="InterPro" id="IPR036388">
    <property type="entry name" value="WH-like_DNA-bd_sf"/>
</dbReference>
<comment type="similarity">
    <text evidence="1">In the C-terminal section; belongs to the class-I pyridoxal-phosphate-dependent aminotransferase family.</text>
</comment>
<evidence type="ECO:0000256" key="2">
    <source>
        <dbReference type="ARBA" id="ARBA00022898"/>
    </source>
</evidence>
<dbReference type="Gene3D" id="3.90.1150.10">
    <property type="entry name" value="Aspartate Aminotransferase, domain 1"/>
    <property type="match status" value="1"/>
</dbReference>
<dbReference type="EMBL" id="JBHUII010000004">
    <property type="protein sequence ID" value="MFD2205566.1"/>
    <property type="molecule type" value="Genomic_DNA"/>
</dbReference>
<evidence type="ECO:0000256" key="3">
    <source>
        <dbReference type="ARBA" id="ARBA00023015"/>
    </source>
</evidence>
<evidence type="ECO:0000256" key="5">
    <source>
        <dbReference type="ARBA" id="ARBA00023163"/>
    </source>
</evidence>
<evidence type="ECO:0000313" key="7">
    <source>
        <dbReference type="EMBL" id="MFD2205566.1"/>
    </source>
</evidence>
<dbReference type="Gene3D" id="1.10.10.10">
    <property type="entry name" value="Winged helix-like DNA-binding domain superfamily/Winged helix DNA-binding domain"/>
    <property type="match status" value="1"/>
</dbReference>
<dbReference type="PANTHER" id="PTHR46577:SF2">
    <property type="entry name" value="TRANSCRIPTIONAL REGULATORY PROTEIN"/>
    <property type="match status" value="1"/>
</dbReference>
<dbReference type="Pfam" id="PF00392">
    <property type="entry name" value="GntR"/>
    <property type="match status" value="1"/>
</dbReference>
<dbReference type="CDD" id="cd07377">
    <property type="entry name" value="WHTH_GntR"/>
    <property type="match status" value="1"/>
</dbReference>
<dbReference type="InterPro" id="IPR015421">
    <property type="entry name" value="PyrdxlP-dep_Trfase_major"/>
</dbReference>
<dbReference type="PROSITE" id="PS50949">
    <property type="entry name" value="HTH_GNTR"/>
    <property type="match status" value="1"/>
</dbReference>
<name>A0ABW5BK79_9PROT</name>
<comment type="caution">
    <text evidence="7">The sequence shown here is derived from an EMBL/GenBank/DDBJ whole genome shotgun (WGS) entry which is preliminary data.</text>
</comment>
<dbReference type="InterPro" id="IPR051446">
    <property type="entry name" value="HTH_trans_reg/aminotransferase"/>
</dbReference>
<dbReference type="RefSeq" id="WP_380250303.1">
    <property type="nucleotide sequence ID" value="NZ_JBHUII010000004.1"/>
</dbReference>
<dbReference type="InterPro" id="IPR036390">
    <property type="entry name" value="WH_DNA-bd_sf"/>
</dbReference>
<sequence>MGDKLRDDMGNHPLARTLVEQVMQAIKQRISARTLAPGAKLPSIRSFAEVMQVSKSTVVEAYDRLSAEGVILSRRGAGFFVTGQNSGHYTPLSLAEIGPKLDREVDPLWVSRQSLEAGEQYLKPGCGWMPASWMPEVPIRKALRNLSRANDAILTEYGSPLGLSELRQFLARRAATYGIEASPDQIMLAGSGTQAIDQLCRYLLEPGDCVIVDDPCYFNFHALLRAHRVKVVSVPFTPNGPDLVQFEQALKEHRPRLYITNSALHNPTGATLSPVVAHRVLKLSEQYDLTIIEDDIFADLEPEPAPRYAAFDGLDRVVHIGSFSKTLSASIRCGYIIARPEWIDGLVDLRIATSFGAGHFSAELVLSVLKDGGYRKHIEALRTRLAGVMSTTTTQLTNLGFKPWIEPRGGMFLWCELPEGVDATDLAQRALAQNVVLAPGSVFSLCKSANRFMRFNAAQAQDVRIFQTLAELL</sequence>
<dbReference type="Gene3D" id="3.40.640.10">
    <property type="entry name" value="Type I PLP-dependent aspartate aminotransferase-like (Major domain)"/>
    <property type="match status" value="1"/>
</dbReference>
<keyword evidence="5" id="KW-0804">Transcription</keyword>
<organism evidence="7 8">
    <name type="scientific">Kiloniella antarctica</name>
    <dbReference type="NCBI Taxonomy" id="1550907"/>
    <lineage>
        <taxon>Bacteria</taxon>
        <taxon>Pseudomonadati</taxon>
        <taxon>Pseudomonadota</taxon>
        <taxon>Alphaproteobacteria</taxon>
        <taxon>Rhodospirillales</taxon>
        <taxon>Kiloniellaceae</taxon>
        <taxon>Kiloniella</taxon>
    </lineage>
</organism>
<evidence type="ECO:0000313" key="8">
    <source>
        <dbReference type="Proteomes" id="UP001597294"/>
    </source>
</evidence>
<keyword evidence="2" id="KW-0663">Pyridoxal phosphate</keyword>
<keyword evidence="8" id="KW-1185">Reference proteome</keyword>
<dbReference type="InterPro" id="IPR015422">
    <property type="entry name" value="PyrdxlP-dep_Trfase_small"/>
</dbReference>
<dbReference type="Proteomes" id="UP001597294">
    <property type="component" value="Unassembled WGS sequence"/>
</dbReference>
<dbReference type="GO" id="GO:0008483">
    <property type="term" value="F:transaminase activity"/>
    <property type="evidence" value="ECO:0007669"/>
    <property type="project" value="UniProtKB-KW"/>
</dbReference>
<keyword evidence="7" id="KW-0032">Aminotransferase</keyword>
<dbReference type="InterPro" id="IPR000524">
    <property type="entry name" value="Tscrpt_reg_HTH_GntR"/>
</dbReference>
<proteinExistence type="inferred from homology"/>
<dbReference type="InterPro" id="IPR004839">
    <property type="entry name" value="Aminotransferase_I/II_large"/>
</dbReference>
<reference evidence="8" key="1">
    <citation type="journal article" date="2019" name="Int. J. Syst. Evol. Microbiol.">
        <title>The Global Catalogue of Microorganisms (GCM) 10K type strain sequencing project: providing services to taxonomists for standard genome sequencing and annotation.</title>
        <authorList>
            <consortium name="The Broad Institute Genomics Platform"/>
            <consortium name="The Broad Institute Genome Sequencing Center for Infectious Disease"/>
            <person name="Wu L."/>
            <person name="Ma J."/>
        </authorList>
    </citation>
    <scope>NUCLEOTIDE SEQUENCE [LARGE SCALE GENOMIC DNA]</scope>
    <source>
        <strain evidence="8">CGMCC 4.7192</strain>
    </source>
</reference>
<keyword evidence="4" id="KW-0238">DNA-binding</keyword>
<evidence type="ECO:0000259" key="6">
    <source>
        <dbReference type="PROSITE" id="PS50949"/>
    </source>
</evidence>